<feature type="region of interest" description="Disordered" evidence="6">
    <location>
        <begin position="172"/>
        <end position="194"/>
    </location>
</feature>
<feature type="region of interest" description="Disordered" evidence="6">
    <location>
        <begin position="1"/>
        <end position="42"/>
    </location>
</feature>
<evidence type="ECO:0000256" key="3">
    <source>
        <dbReference type="ARBA" id="ARBA00022801"/>
    </source>
</evidence>
<feature type="compositionally biased region" description="Low complexity" evidence="6">
    <location>
        <begin position="302"/>
        <end position="311"/>
    </location>
</feature>
<evidence type="ECO:0000313" key="9">
    <source>
        <dbReference type="Proteomes" id="UP001189429"/>
    </source>
</evidence>
<feature type="compositionally biased region" description="Low complexity" evidence="6">
    <location>
        <begin position="29"/>
        <end position="41"/>
    </location>
</feature>
<comment type="caution">
    <text evidence="8">The sequence shown here is derived from an EMBL/GenBank/DDBJ whole genome shotgun (WGS) entry which is preliminary data.</text>
</comment>
<dbReference type="Gene3D" id="3.30.830.10">
    <property type="entry name" value="Metalloenzyme, LuxS/M16 peptidase-like"/>
    <property type="match status" value="1"/>
</dbReference>
<keyword evidence="3" id="KW-0378">Hydrolase</keyword>
<reference evidence="8" key="1">
    <citation type="submission" date="2023-10" db="EMBL/GenBank/DDBJ databases">
        <authorList>
            <person name="Chen Y."/>
            <person name="Shah S."/>
            <person name="Dougan E. K."/>
            <person name="Thang M."/>
            <person name="Chan C."/>
        </authorList>
    </citation>
    <scope>NUCLEOTIDE SEQUENCE [LARGE SCALE GENOMIC DNA]</scope>
</reference>
<dbReference type="InterPro" id="IPR011765">
    <property type="entry name" value="Pept_M16_N"/>
</dbReference>
<dbReference type="Pfam" id="PF00675">
    <property type="entry name" value="Peptidase_M16"/>
    <property type="match status" value="1"/>
</dbReference>
<keyword evidence="2" id="KW-0645">Protease</keyword>
<feature type="domain" description="Peptidase M16 N-terminal" evidence="7">
    <location>
        <begin position="400"/>
        <end position="521"/>
    </location>
</feature>
<feature type="region of interest" description="Disordered" evidence="6">
    <location>
        <begin position="302"/>
        <end position="336"/>
    </location>
</feature>
<name>A0ABN9TBD9_9DINO</name>
<gene>
    <name evidence="8" type="ORF">PCOR1329_LOCUS37475</name>
</gene>
<dbReference type="EMBL" id="CAUYUJ010014543">
    <property type="protein sequence ID" value="CAK0843016.1"/>
    <property type="molecule type" value="Genomic_DNA"/>
</dbReference>
<evidence type="ECO:0000259" key="7">
    <source>
        <dbReference type="Pfam" id="PF00675"/>
    </source>
</evidence>
<evidence type="ECO:0000256" key="5">
    <source>
        <dbReference type="ARBA" id="ARBA00023049"/>
    </source>
</evidence>
<evidence type="ECO:0000256" key="6">
    <source>
        <dbReference type="SAM" id="MobiDB-lite"/>
    </source>
</evidence>
<keyword evidence="4" id="KW-0862">Zinc</keyword>
<protein>
    <recommendedName>
        <fullName evidence="7">Peptidase M16 N-terminal domain-containing protein</fullName>
    </recommendedName>
</protein>
<keyword evidence="9" id="KW-1185">Reference proteome</keyword>
<comment type="similarity">
    <text evidence="1">Belongs to the peptidase M16 family.</text>
</comment>
<proteinExistence type="inferred from homology"/>
<dbReference type="SUPFAM" id="SSF63411">
    <property type="entry name" value="LuxS/MPP-like metallohydrolase"/>
    <property type="match status" value="1"/>
</dbReference>
<dbReference type="Proteomes" id="UP001189429">
    <property type="component" value="Unassembled WGS sequence"/>
</dbReference>
<keyword evidence="5" id="KW-0482">Metalloprotease</keyword>
<evidence type="ECO:0000256" key="2">
    <source>
        <dbReference type="ARBA" id="ARBA00022670"/>
    </source>
</evidence>
<evidence type="ECO:0000256" key="4">
    <source>
        <dbReference type="ARBA" id="ARBA00022833"/>
    </source>
</evidence>
<dbReference type="InterPro" id="IPR011249">
    <property type="entry name" value="Metalloenz_LuxS/M16"/>
</dbReference>
<dbReference type="PANTHER" id="PTHR43690:SF33">
    <property type="entry name" value="STROMAL PROCESSING PEPTIDASE, CHLOROPLASTIC"/>
    <property type="match status" value="1"/>
</dbReference>
<organism evidence="8 9">
    <name type="scientific">Prorocentrum cordatum</name>
    <dbReference type="NCBI Taxonomy" id="2364126"/>
    <lineage>
        <taxon>Eukaryota</taxon>
        <taxon>Sar</taxon>
        <taxon>Alveolata</taxon>
        <taxon>Dinophyceae</taxon>
        <taxon>Prorocentrales</taxon>
        <taxon>Prorocentraceae</taxon>
        <taxon>Prorocentrum</taxon>
    </lineage>
</organism>
<dbReference type="InterPro" id="IPR050626">
    <property type="entry name" value="Peptidase_M16"/>
</dbReference>
<sequence>MSARPRQQVPAAAACQQSGRSLPARRARGTAARPAPAGITGLRPWQPLAARATVTRSHPCWRAMALHAPAAAGDAAGRNRAPRAAFHHGAAGAPGRLPAGAPAPAEAAAGSGRPAMAGAAAVLAASAARLSRRGLAAAGLARRSRRVVRHAGPLKRLIGTVKSLFGKRRGQVLDAGASSPPPPPSSTPGSITVSSLQTLGQPFCGDYADQGQLINGRRVFRKMGLPEGSQDVYCLFNNAQQWAFTPHSDGRPDGWAFASDVADEPFGITGPFSVWDGSAWMPDPTLSISGSLPRAPPAVREAAAAQAQPEAVAEEAEAAPEPPAAAEKEAAAPAPAPVEQPALLPVEAAPLGELHWRSHWHEMTRCQSDWPPVPAHFSQRALPDHAGVKRGVLSNGLRYVMLQNAMPPQRFEAHIELHVGSIDEEPHEQGIAHMMEHVCFLGSRKRQGLVGTGSRSNALTDFQHTIYHIHAPNKLENGRDMFVPALGALNEIAFEPEMLNSRIEKERKAVLAEMQQVNDMEYRIETWTLSGLHETNKLGTQFPIGKEEQIKGWTKEDLKAFHEKWYAGGCIASRLPPAKCAR</sequence>
<evidence type="ECO:0000256" key="1">
    <source>
        <dbReference type="ARBA" id="ARBA00007261"/>
    </source>
</evidence>
<evidence type="ECO:0000313" key="8">
    <source>
        <dbReference type="EMBL" id="CAK0843016.1"/>
    </source>
</evidence>
<accession>A0ABN9TBD9</accession>
<feature type="non-terminal residue" evidence="8">
    <location>
        <position position="582"/>
    </location>
</feature>
<dbReference type="PANTHER" id="PTHR43690">
    <property type="entry name" value="NARDILYSIN"/>
    <property type="match status" value="1"/>
</dbReference>
<feature type="compositionally biased region" description="Low complexity" evidence="6">
    <location>
        <begin position="1"/>
        <end position="17"/>
    </location>
</feature>